<evidence type="ECO:0000313" key="4">
    <source>
        <dbReference type="Proteomes" id="UP000294614"/>
    </source>
</evidence>
<dbReference type="Gene3D" id="3.40.50.720">
    <property type="entry name" value="NAD(P)-binding Rossmann-like Domain"/>
    <property type="match status" value="1"/>
</dbReference>
<dbReference type="InterPro" id="IPR050259">
    <property type="entry name" value="SDR"/>
</dbReference>
<gene>
    <name evidence="3" type="ORF">C8D98_0164</name>
</gene>
<feature type="compositionally biased region" description="Basic and acidic residues" evidence="2">
    <location>
        <begin position="182"/>
        <end position="199"/>
    </location>
</feature>
<comment type="similarity">
    <text evidence="1">Belongs to the short-chain dehydrogenases/reductases (SDR) family.</text>
</comment>
<sequence>MKILITGSSGGIGFAAAEELVRLGHSVLLTGRKQETLSASAGRLNSLAFCGDLSKTESVNRLYGFCNEQDFIPEAVVHTVGGTVNNDRHPLNTGTLEESMRLNLYSAAELNNLLIPLMQQNSGGRIIHISSQAAKDGNASPAYAIAKGALNIYIRNSARFYAQDNIMICGIMPGILDHEGSAWHQKSTENPKKYEERKSRQPLGRFLKPQDISGLIGFLATDRSMAYTGTIFDINGGE</sequence>
<name>A0A4R1KB31_9BACT</name>
<dbReference type="PRINTS" id="PR00081">
    <property type="entry name" value="GDHRDH"/>
</dbReference>
<dbReference type="RefSeq" id="WP_165871135.1">
    <property type="nucleotide sequence ID" value="NZ_SMGG01000003.1"/>
</dbReference>
<evidence type="ECO:0000256" key="2">
    <source>
        <dbReference type="SAM" id="MobiDB-lite"/>
    </source>
</evidence>
<accession>A0A4R1KB31</accession>
<keyword evidence="4" id="KW-1185">Reference proteome</keyword>
<dbReference type="Pfam" id="PF13561">
    <property type="entry name" value="adh_short_C2"/>
    <property type="match status" value="1"/>
</dbReference>
<proteinExistence type="inferred from homology"/>
<dbReference type="EMBL" id="SMGG01000003">
    <property type="protein sequence ID" value="TCK61662.1"/>
    <property type="molecule type" value="Genomic_DNA"/>
</dbReference>
<evidence type="ECO:0000256" key="1">
    <source>
        <dbReference type="ARBA" id="ARBA00006484"/>
    </source>
</evidence>
<dbReference type="InterPro" id="IPR002347">
    <property type="entry name" value="SDR_fam"/>
</dbReference>
<evidence type="ECO:0000313" key="3">
    <source>
        <dbReference type="EMBL" id="TCK61662.1"/>
    </source>
</evidence>
<dbReference type="InterPro" id="IPR036291">
    <property type="entry name" value="NAD(P)-bd_dom_sf"/>
</dbReference>
<protein>
    <submittedName>
        <fullName evidence="3">3-oxoacyl-[acyl-carrier protein] reductase</fullName>
    </submittedName>
</protein>
<dbReference type="Proteomes" id="UP000294614">
    <property type="component" value="Unassembled WGS sequence"/>
</dbReference>
<dbReference type="PANTHER" id="PTHR42879:SF6">
    <property type="entry name" value="NADPH-DEPENDENT REDUCTASE BACG"/>
    <property type="match status" value="1"/>
</dbReference>
<organism evidence="3 4">
    <name type="scientific">Seleniivibrio woodruffii</name>
    <dbReference type="NCBI Taxonomy" id="1078050"/>
    <lineage>
        <taxon>Bacteria</taxon>
        <taxon>Pseudomonadati</taxon>
        <taxon>Deferribacterota</taxon>
        <taxon>Deferribacteres</taxon>
        <taxon>Deferribacterales</taxon>
        <taxon>Geovibrionaceae</taxon>
        <taxon>Seleniivibrio</taxon>
    </lineage>
</organism>
<reference evidence="3 4" key="1">
    <citation type="submission" date="2019-03" db="EMBL/GenBank/DDBJ databases">
        <title>Genomic Encyclopedia of Type Strains, Phase IV (KMG-IV): sequencing the most valuable type-strain genomes for metagenomic binning, comparative biology and taxonomic classification.</title>
        <authorList>
            <person name="Goeker M."/>
        </authorList>
    </citation>
    <scope>NUCLEOTIDE SEQUENCE [LARGE SCALE GENOMIC DNA]</scope>
    <source>
        <strain evidence="3 4">DSM 24984</strain>
    </source>
</reference>
<dbReference type="PANTHER" id="PTHR42879">
    <property type="entry name" value="3-OXOACYL-(ACYL-CARRIER-PROTEIN) REDUCTASE"/>
    <property type="match status" value="1"/>
</dbReference>
<comment type="caution">
    <text evidence="3">The sequence shown here is derived from an EMBL/GenBank/DDBJ whole genome shotgun (WGS) entry which is preliminary data.</text>
</comment>
<dbReference type="AlphaFoldDB" id="A0A4R1KB31"/>
<dbReference type="CDD" id="cd05233">
    <property type="entry name" value="SDR_c"/>
    <property type="match status" value="1"/>
</dbReference>
<feature type="region of interest" description="Disordered" evidence="2">
    <location>
        <begin position="182"/>
        <end position="201"/>
    </location>
</feature>
<dbReference type="SUPFAM" id="SSF51735">
    <property type="entry name" value="NAD(P)-binding Rossmann-fold domains"/>
    <property type="match status" value="1"/>
</dbReference>